<reference evidence="3 4" key="1">
    <citation type="submission" date="2020-02" db="EMBL/GenBank/DDBJ databases">
        <title>Draft genome sequence of two Spirosoma agri KCTC 52727 and Spirosoma terrae KCTC 52035.</title>
        <authorList>
            <person name="Rojas J."/>
            <person name="Ambika Manirajan B."/>
            <person name="Suarez C."/>
            <person name="Ratering S."/>
            <person name="Schnell S."/>
        </authorList>
    </citation>
    <scope>NUCLEOTIDE SEQUENCE [LARGE SCALE GENOMIC DNA]</scope>
    <source>
        <strain evidence="3 4">KCTC 52035</strain>
    </source>
</reference>
<keyword evidence="1" id="KW-0472">Membrane</keyword>
<feature type="transmembrane region" description="Helical" evidence="1">
    <location>
        <begin position="220"/>
        <end position="238"/>
    </location>
</feature>
<feature type="domain" description="DUF3592" evidence="2">
    <location>
        <begin position="256"/>
        <end position="317"/>
    </location>
</feature>
<evidence type="ECO:0000256" key="1">
    <source>
        <dbReference type="SAM" id="Phobius"/>
    </source>
</evidence>
<protein>
    <submittedName>
        <fullName evidence="3">DUF3592 domain-containing protein</fullName>
    </submittedName>
</protein>
<accession>A0A6L9LHX0</accession>
<feature type="transmembrane region" description="Helical" evidence="1">
    <location>
        <begin position="323"/>
        <end position="342"/>
    </location>
</feature>
<sequence length="354" mass="38594">MNASTTQSILEQLAQGSLSVAEAESYVQVNEKSSLHRLKAGFSWLLLLVFFSVGIFLVYHAWQVTMSQASENANIRETNGTVAQMVRKTTGRRLWAPVVTYQVDGKSYSFESEVASSPPAYTVGEQVVVTYDPGQPQKAAIKSFWINWLPLLFFGGLGGALVVVSLLGISALSRKRTYLEPELVRQTLVLVSTGSMSVQEGMARLQVDKPATSETKSGGWGWRIVIGGLLITVIYFSVQQIGRSWWLLVHGVTTSGNVVDMVRKIKGNTSAPIVRYSVDGKTYELAGNTYSSPAAYSIGDQVAVIYDPESPESGAIQSFSEQWAGPLLSIGLSVCFLLLFLYSQIKAKRSARIG</sequence>
<name>A0A6L9LHX0_9BACT</name>
<keyword evidence="1" id="KW-1133">Transmembrane helix</keyword>
<evidence type="ECO:0000259" key="2">
    <source>
        <dbReference type="Pfam" id="PF12158"/>
    </source>
</evidence>
<dbReference type="InterPro" id="IPR021994">
    <property type="entry name" value="DUF3592"/>
</dbReference>
<keyword evidence="1" id="KW-0812">Transmembrane</keyword>
<comment type="caution">
    <text evidence="3">The sequence shown here is derived from an EMBL/GenBank/DDBJ whole genome shotgun (WGS) entry which is preliminary data.</text>
</comment>
<dbReference type="EMBL" id="JAAFZH010000018">
    <property type="protein sequence ID" value="NDU98523.1"/>
    <property type="molecule type" value="Genomic_DNA"/>
</dbReference>
<evidence type="ECO:0000313" key="4">
    <source>
        <dbReference type="Proteomes" id="UP000474175"/>
    </source>
</evidence>
<proteinExistence type="predicted"/>
<dbReference type="RefSeq" id="WP_163954660.1">
    <property type="nucleotide sequence ID" value="NZ_JAAFZH010000018.1"/>
</dbReference>
<dbReference type="Pfam" id="PF12158">
    <property type="entry name" value="DUF3592"/>
    <property type="match status" value="2"/>
</dbReference>
<dbReference type="Proteomes" id="UP000474175">
    <property type="component" value="Unassembled WGS sequence"/>
</dbReference>
<feature type="domain" description="DUF3592" evidence="2">
    <location>
        <begin position="79"/>
        <end position="144"/>
    </location>
</feature>
<gene>
    <name evidence="3" type="ORF">GK108_26800</name>
</gene>
<feature type="transmembrane region" description="Helical" evidence="1">
    <location>
        <begin position="42"/>
        <end position="62"/>
    </location>
</feature>
<dbReference type="AlphaFoldDB" id="A0A6L9LHX0"/>
<feature type="transmembrane region" description="Helical" evidence="1">
    <location>
        <begin position="148"/>
        <end position="169"/>
    </location>
</feature>
<organism evidence="3 4">
    <name type="scientific">Spirosoma terrae</name>
    <dbReference type="NCBI Taxonomy" id="1968276"/>
    <lineage>
        <taxon>Bacteria</taxon>
        <taxon>Pseudomonadati</taxon>
        <taxon>Bacteroidota</taxon>
        <taxon>Cytophagia</taxon>
        <taxon>Cytophagales</taxon>
        <taxon>Cytophagaceae</taxon>
        <taxon>Spirosoma</taxon>
    </lineage>
</organism>
<evidence type="ECO:0000313" key="3">
    <source>
        <dbReference type="EMBL" id="NDU98523.1"/>
    </source>
</evidence>
<keyword evidence="4" id="KW-1185">Reference proteome</keyword>